<name>A0AA39UTU7_9AGAR</name>
<evidence type="ECO:0000313" key="1">
    <source>
        <dbReference type="EMBL" id="KAK0497129.1"/>
    </source>
</evidence>
<evidence type="ECO:0000313" key="2">
    <source>
        <dbReference type="Proteomes" id="UP001175228"/>
    </source>
</evidence>
<dbReference type="AlphaFoldDB" id="A0AA39UTU7"/>
<organism evidence="1 2">
    <name type="scientific">Armillaria luteobubalina</name>
    <dbReference type="NCBI Taxonomy" id="153913"/>
    <lineage>
        <taxon>Eukaryota</taxon>
        <taxon>Fungi</taxon>
        <taxon>Dikarya</taxon>
        <taxon>Basidiomycota</taxon>
        <taxon>Agaricomycotina</taxon>
        <taxon>Agaricomycetes</taxon>
        <taxon>Agaricomycetidae</taxon>
        <taxon>Agaricales</taxon>
        <taxon>Marasmiineae</taxon>
        <taxon>Physalacriaceae</taxon>
        <taxon>Armillaria</taxon>
    </lineage>
</organism>
<dbReference type="EMBL" id="JAUEPU010000013">
    <property type="protein sequence ID" value="KAK0497129.1"/>
    <property type="molecule type" value="Genomic_DNA"/>
</dbReference>
<comment type="caution">
    <text evidence="1">The sequence shown here is derived from an EMBL/GenBank/DDBJ whole genome shotgun (WGS) entry which is preliminary data.</text>
</comment>
<sequence length="198" mass="22823">MLRMARDFNVRMDMLTPSQQVRRDIPLWYHRGFEKGWQKRYGSKTYQCLMAKHSVETAGDAMDVAARLDSPTHKKRENCGCTTCHADRTQSGCKNPHKCMVTAKIMLDRLTKKWDPRHPDQDDGLDLSPEDHQQNLEAIMNNEVIRFDPNIDRDCTLADGFKIFTSIWDTITVPLSSCAECWIFLICRLGSLPLCFVP</sequence>
<dbReference type="Proteomes" id="UP001175228">
    <property type="component" value="Unassembled WGS sequence"/>
</dbReference>
<accession>A0AA39UTU7</accession>
<reference evidence="1" key="1">
    <citation type="submission" date="2023-06" db="EMBL/GenBank/DDBJ databases">
        <authorList>
            <consortium name="Lawrence Berkeley National Laboratory"/>
            <person name="Ahrendt S."/>
            <person name="Sahu N."/>
            <person name="Indic B."/>
            <person name="Wong-Bajracharya J."/>
            <person name="Merenyi Z."/>
            <person name="Ke H.-M."/>
            <person name="Monk M."/>
            <person name="Kocsube S."/>
            <person name="Drula E."/>
            <person name="Lipzen A."/>
            <person name="Balint B."/>
            <person name="Henrissat B."/>
            <person name="Andreopoulos B."/>
            <person name="Martin F.M."/>
            <person name="Harder C.B."/>
            <person name="Rigling D."/>
            <person name="Ford K.L."/>
            <person name="Foster G.D."/>
            <person name="Pangilinan J."/>
            <person name="Papanicolaou A."/>
            <person name="Barry K."/>
            <person name="LaButti K."/>
            <person name="Viragh M."/>
            <person name="Koriabine M."/>
            <person name="Yan M."/>
            <person name="Riley R."/>
            <person name="Champramary S."/>
            <person name="Plett K.L."/>
            <person name="Tsai I.J."/>
            <person name="Slot J."/>
            <person name="Sipos G."/>
            <person name="Plett J."/>
            <person name="Nagy L.G."/>
            <person name="Grigoriev I.V."/>
        </authorList>
    </citation>
    <scope>NUCLEOTIDE SEQUENCE</scope>
    <source>
        <strain evidence="1">HWK02</strain>
    </source>
</reference>
<gene>
    <name evidence="1" type="ORF">EDD18DRAFT_1072839</name>
</gene>
<proteinExistence type="predicted"/>
<keyword evidence="2" id="KW-1185">Reference proteome</keyword>
<protein>
    <submittedName>
        <fullName evidence="1">Uncharacterized protein</fullName>
    </submittedName>
</protein>